<evidence type="ECO:0000256" key="13">
    <source>
        <dbReference type="RuleBase" id="RU363003"/>
    </source>
</evidence>
<dbReference type="InterPro" id="IPR006139">
    <property type="entry name" value="D-isomer_2_OHA_DH_cat_dom"/>
</dbReference>
<protein>
    <recommendedName>
        <fullName evidence="5 13">D-3-phosphoglycerate dehydrogenase</fullName>
        <ecNumber evidence="4 13">1.1.1.95</ecNumber>
    </recommendedName>
</protein>
<proteinExistence type="inferred from homology"/>
<feature type="domain" description="D-isomer specific 2-hydroxyacid dehydrogenase NAD-binding" evidence="15">
    <location>
        <begin position="112"/>
        <end position="285"/>
    </location>
</feature>
<comment type="similarity">
    <text evidence="2 13">Belongs to the D-isomer specific 2-hydroxyacid dehydrogenase family.</text>
</comment>
<dbReference type="InterPro" id="IPR045626">
    <property type="entry name" value="PGDH_ASB_dom"/>
</dbReference>
<keyword evidence="8" id="KW-0007">Acetylation</keyword>
<evidence type="ECO:0000256" key="1">
    <source>
        <dbReference type="ARBA" id="ARBA00005216"/>
    </source>
</evidence>
<evidence type="ECO:0000256" key="6">
    <source>
        <dbReference type="ARBA" id="ARBA00022553"/>
    </source>
</evidence>
<evidence type="ECO:0000313" key="17">
    <source>
        <dbReference type="EMBL" id="KAJ8416837.1"/>
    </source>
</evidence>
<evidence type="ECO:0000256" key="9">
    <source>
        <dbReference type="ARBA" id="ARBA00023002"/>
    </source>
</evidence>
<dbReference type="EC" id="1.1.1.95" evidence="4 13"/>
<evidence type="ECO:0000256" key="12">
    <source>
        <dbReference type="ARBA" id="ARBA00048731"/>
    </source>
</evidence>
<feature type="domain" description="D-3-phosphoglycerate dehydrogenase ASB" evidence="16">
    <location>
        <begin position="332"/>
        <end position="442"/>
    </location>
</feature>
<evidence type="ECO:0000259" key="16">
    <source>
        <dbReference type="Pfam" id="PF19304"/>
    </source>
</evidence>
<dbReference type="PANTHER" id="PTHR42938">
    <property type="entry name" value="FORMATE DEHYDROGENASE 1"/>
    <property type="match status" value="1"/>
</dbReference>
<dbReference type="AlphaFoldDB" id="A0AAD7T9H5"/>
<dbReference type="InterPro" id="IPR006140">
    <property type="entry name" value="D-isomer_DH_NAD-bd"/>
</dbReference>
<dbReference type="Pfam" id="PF02826">
    <property type="entry name" value="2-Hacid_dh_C"/>
    <property type="match status" value="1"/>
</dbReference>
<comment type="pathway">
    <text evidence="1 13">Amino-acid biosynthesis; L-serine biosynthesis; L-serine from 3-phospho-D-glycerate: step 1/3.</text>
</comment>
<accession>A0AAD7T9H5</accession>
<keyword evidence="6" id="KW-0597">Phosphoprotein</keyword>
<dbReference type="GO" id="GO:0051287">
    <property type="term" value="F:NAD binding"/>
    <property type="evidence" value="ECO:0007669"/>
    <property type="project" value="UniProtKB-UniRule"/>
</dbReference>
<evidence type="ECO:0000259" key="14">
    <source>
        <dbReference type="Pfam" id="PF00389"/>
    </source>
</evidence>
<dbReference type="InterPro" id="IPR029009">
    <property type="entry name" value="ASB_dom_sf"/>
</dbReference>
<dbReference type="CDD" id="cd12173">
    <property type="entry name" value="PGDH_4"/>
    <property type="match status" value="1"/>
</dbReference>
<dbReference type="PROSITE" id="PS00065">
    <property type="entry name" value="D_2_HYDROXYACID_DH_1"/>
    <property type="match status" value="1"/>
</dbReference>
<dbReference type="FunFam" id="3.30.1330.90:FF:000005">
    <property type="entry name" value="D-3-phosphoglycerate dehydrogenase"/>
    <property type="match status" value="1"/>
</dbReference>
<dbReference type="InterPro" id="IPR006236">
    <property type="entry name" value="PGDH"/>
</dbReference>
<evidence type="ECO:0000256" key="3">
    <source>
        <dbReference type="ARBA" id="ARBA00011881"/>
    </source>
</evidence>
<keyword evidence="7 13" id="KW-0028">Amino-acid biosynthesis</keyword>
<dbReference type="SUPFAM" id="SSF52283">
    <property type="entry name" value="Formate/glycerate dehydrogenase catalytic domain-like"/>
    <property type="match status" value="1"/>
</dbReference>
<keyword evidence="9 13" id="KW-0560">Oxidoreductase</keyword>
<dbReference type="GO" id="GO:0006564">
    <property type="term" value="P:L-serine biosynthetic process"/>
    <property type="evidence" value="ECO:0007669"/>
    <property type="project" value="UniProtKB-KW"/>
</dbReference>
<name>A0AAD7T9H5_9TELE</name>
<dbReference type="EMBL" id="JAINUG010000005">
    <property type="protein sequence ID" value="KAJ8416837.1"/>
    <property type="molecule type" value="Genomic_DNA"/>
</dbReference>
<keyword evidence="10 13" id="KW-0520">NAD</keyword>
<dbReference type="Gene3D" id="3.40.50.720">
    <property type="entry name" value="NAD(P)-binding Rossmann-like Domain"/>
    <property type="match status" value="2"/>
</dbReference>
<dbReference type="Proteomes" id="UP001221898">
    <property type="component" value="Unassembled WGS sequence"/>
</dbReference>
<evidence type="ECO:0000256" key="5">
    <source>
        <dbReference type="ARBA" id="ARBA00021582"/>
    </source>
</evidence>
<evidence type="ECO:0000256" key="10">
    <source>
        <dbReference type="ARBA" id="ARBA00023027"/>
    </source>
</evidence>
<comment type="subunit">
    <text evidence="3">Homotetramer.</text>
</comment>
<feature type="domain" description="D-isomer specific 2-hydroxyacid dehydrogenase catalytic" evidence="14">
    <location>
        <begin position="9"/>
        <end position="317"/>
    </location>
</feature>
<organism evidence="17 18">
    <name type="scientific">Aldrovandia affinis</name>
    <dbReference type="NCBI Taxonomy" id="143900"/>
    <lineage>
        <taxon>Eukaryota</taxon>
        <taxon>Metazoa</taxon>
        <taxon>Chordata</taxon>
        <taxon>Craniata</taxon>
        <taxon>Vertebrata</taxon>
        <taxon>Euteleostomi</taxon>
        <taxon>Actinopterygii</taxon>
        <taxon>Neopterygii</taxon>
        <taxon>Teleostei</taxon>
        <taxon>Notacanthiformes</taxon>
        <taxon>Halosauridae</taxon>
        <taxon>Aldrovandia</taxon>
    </lineage>
</organism>
<dbReference type="Pfam" id="PF00389">
    <property type="entry name" value="2-Hacid_dh"/>
    <property type="match status" value="1"/>
</dbReference>
<dbReference type="InterPro" id="IPR036291">
    <property type="entry name" value="NAD(P)-bd_dom_sf"/>
</dbReference>
<comment type="catalytic activity">
    <reaction evidence="12 13">
        <text>(2R)-3-phosphoglycerate + NAD(+) = 3-phosphooxypyruvate + NADH + H(+)</text>
        <dbReference type="Rhea" id="RHEA:12641"/>
        <dbReference type="ChEBI" id="CHEBI:15378"/>
        <dbReference type="ChEBI" id="CHEBI:18110"/>
        <dbReference type="ChEBI" id="CHEBI:57540"/>
        <dbReference type="ChEBI" id="CHEBI:57945"/>
        <dbReference type="ChEBI" id="CHEBI:58272"/>
        <dbReference type="EC" id="1.1.1.95"/>
    </reaction>
</comment>
<dbReference type="SUPFAM" id="SSF143548">
    <property type="entry name" value="Serine metabolism enzymes domain"/>
    <property type="match status" value="1"/>
</dbReference>
<dbReference type="GO" id="GO:0004617">
    <property type="term" value="F:phosphoglycerate dehydrogenase activity"/>
    <property type="evidence" value="ECO:0007669"/>
    <property type="project" value="UniProtKB-EC"/>
</dbReference>
<dbReference type="FunFam" id="3.40.50.720:FF:000021">
    <property type="entry name" value="D-3-phosphoglycerate dehydrogenase"/>
    <property type="match status" value="1"/>
</dbReference>
<evidence type="ECO:0000256" key="4">
    <source>
        <dbReference type="ARBA" id="ARBA00013143"/>
    </source>
</evidence>
<evidence type="ECO:0000256" key="11">
    <source>
        <dbReference type="ARBA" id="ARBA00023299"/>
    </source>
</evidence>
<gene>
    <name evidence="17" type="ORF">AAFF_G00327150</name>
</gene>
<sequence length="532" mass="56153">MATVSIKRILISESVDPSCKKILEDNGIQVTEKQNMTKKELISEIKDYDGLVVRSATKVTGEIIDAAVHLKIIGRAGTGVDNVDVETATKRGIIVMNTPSGNTISAAELTCALLMSLSRHVPQAAMSMKAGNWDRKKFMGTEIYGKILGIVGLGRIGKEVATRMQSFGMKTIGYDPITPPEVSATWGVEQMSLEELWPQCDYITVHTPLMPATTGLLNDASFAKCKRGVKVVNCARGGIIDEAALLRALESGQCGGAGLDVFVEEPPMVRALVDHPNVISCPHLGASTKEAQARCGQDIALQIVDMLKGKALVGAVNAQVLASTFSPDSHLWIKLGEALGLVLRSCTTSKQPYSQVQITTFGESLKNSFGFLGSAVMVGLLKDSPKSSPNLVNVLTLAQEAGITVTRNHAGAGGDQEQAQSLCMIEISGNGSKHKAIGSVQGEVPVLLELNDSVFRQPVPLSGNLLFFKAMATPQVLPSVAGVLAAAGVEMESFSASAARGGERWCCVGLSSLLGDLGALKPLVNEASQLSV</sequence>
<dbReference type="InterPro" id="IPR029752">
    <property type="entry name" value="D-isomer_DH_CS1"/>
</dbReference>
<dbReference type="NCBIfam" id="TIGR01327">
    <property type="entry name" value="PGDH"/>
    <property type="match status" value="1"/>
</dbReference>
<keyword evidence="18" id="KW-1185">Reference proteome</keyword>
<dbReference type="PANTHER" id="PTHR42938:SF22">
    <property type="entry name" value="D-3-PHOSPHOGLYCERATE DEHYDROGENASE"/>
    <property type="match status" value="1"/>
</dbReference>
<evidence type="ECO:0000256" key="2">
    <source>
        <dbReference type="ARBA" id="ARBA00005854"/>
    </source>
</evidence>
<reference evidence="17" key="1">
    <citation type="journal article" date="2023" name="Science">
        <title>Genome structures resolve the early diversification of teleost fishes.</title>
        <authorList>
            <person name="Parey E."/>
            <person name="Louis A."/>
            <person name="Montfort J."/>
            <person name="Bouchez O."/>
            <person name="Roques C."/>
            <person name="Iampietro C."/>
            <person name="Lluch J."/>
            <person name="Castinel A."/>
            <person name="Donnadieu C."/>
            <person name="Desvignes T."/>
            <person name="Floi Bucao C."/>
            <person name="Jouanno E."/>
            <person name="Wen M."/>
            <person name="Mejri S."/>
            <person name="Dirks R."/>
            <person name="Jansen H."/>
            <person name="Henkel C."/>
            <person name="Chen W.J."/>
            <person name="Zahm M."/>
            <person name="Cabau C."/>
            <person name="Klopp C."/>
            <person name="Thompson A.W."/>
            <person name="Robinson-Rechavi M."/>
            <person name="Braasch I."/>
            <person name="Lecointre G."/>
            <person name="Bobe J."/>
            <person name="Postlethwait J.H."/>
            <person name="Berthelot C."/>
            <person name="Roest Crollius H."/>
            <person name="Guiguen Y."/>
        </authorList>
    </citation>
    <scope>NUCLEOTIDE SEQUENCE</scope>
    <source>
        <strain evidence="17">NC1722</strain>
    </source>
</reference>
<evidence type="ECO:0000313" key="18">
    <source>
        <dbReference type="Proteomes" id="UP001221898"/>
    </source>
</evidence>
<dbReference type="FunFam" id="3.40.50.720:FF:000616">
    <property type="entry name" value="D-3-phosphoglycerate dehydrogenase 2 chloroplastic"/>
    <property type="match status" value="1"/>
</dbReference>
<evidence type="ECO:0000256" key="7">
    <source>
        <dbReference type="ARBA" id="ARBA00022605"/>
    </source>
</evidence>
<dbReference type="SUPFAM" id="SSF51735">
    <property type="entry name" value="NAD(P)-binding Rossmann-fold domains"/>
    <property type="match status" value="1"/>
</dbReference>
<dbReference type="Pfam" id="PF19304">
    <property type="entry name" value="PGDH_inter"/>
    <property type="match status" value="1"/>
</dbReference>
<dbReference type="Gene3D" id="3.30.1330.90">
    <property type="entry name" value="D-3-phosphoglycerate dehydrogenase, domain 3"/>
    <property type="match status" value="1"/>
</dbReference>
<evidence type="ECO:0000259" key="15">
    <source>
        <dbReference type="Pfam" id="PF02826"/>
    </source>
</evidence>
<keyword evidence="11 13" id="KW-0718">Serine biosynthesis</keyword>
<comment type="caution">
    <text evidence="17">The sequence shown here is derived from an EMBL/GenBank/DDBJ whole genome shotgun (WGS) entry which is preliminary data.</text>
</comment>
<evidence type="ECO:0000256" key="8">
    <source>
        <dbReference type="ARBA" id="ARBA00022990"/>
    </source>
</evidence>